<dbReference type="SUPFAM" id="SSF52540">
    <property type="entry name" value="P-loop containing nucleoside triphosphate hydrolases"/>
    <property type="match status" value="1"/>
</dbReference>
<proteinExistence type="predicted"/>
<dbReference type="InterPro" id="IPR038734">
    <property type="entry name" value="YhaN_AAA"/>
</dbReference>
<dbReference type="PANTHER" id="PTHR41259">
    <property type="entry name" value="DOUBLE-STRAND BREAK REPAIR RAD50 ATPASE, PUTATIVE-RELATED"/>
    <property type="match status" value="1"/>
</dbReference>
<keyword evidence="2" id="KW-0812">Transmembrane</keyword>
<feature type="transmembrane region" description="Helical" evidence="2">
    <location>
        <begin position="489"/>
        <end position="507"/>
    </location>
</feature>
<dbReference type="EMBL" id="BAAADM010000035">
    <property type="protein sequence ID" value="GAA0438380.1"/>
    <property type="molecule type" value="Genomic_DNA"/>
</dbReference>
<dbReference type="InterPro" id="IPR027417">
    <property type="entry name" value="P-loop_NTPase"/>
</dbReference>
<evidence type="ECO:0000256" key="1">
    <source>
        <dbReference type="SAM" id="Coils"/>
    </source>
</evidence>
<dbReference type="PANTHER" id="PTHR41259:SF1">
    <property type="entry name" value="DOUBLE-STRAND BREAK REPAIR RAD50 ATPASE, PUTATIVE-RELATED"/>
    <property type="match status" value="1"/>
</dbReference>
<dbReference type="Gene3D" id="3.40.50.300">
    <property type="entry name" value="P-loop containing nucleotide triphosphate hydrolases"/>
    <property type="match status" value="2"/>
</dbReference>
<feature type="coiled-coil region" evidence="1">
    <location>
        <begin position="621"/>
        <end position="648"/>
    </location>
</feature>
<evidence type="ECO:0000313" key="5">
    <source>
        <dbReference type="Proteomes" id="UP001501459"/>
    </source>
</evidence>
<evidence type="ECO:0000256" key="2">
    <source>
        <dbReference type="SAM" id="Phobius"/>
    </source>
</evidence>
<comment type="caution">
    <text evidence="4">The sequence shown here is derived from an EMBL/GenBank/DDBJ whole genome shotgun (WGS) entry which is preliminary data.</text>
</comment>
<name>A0ABN0Z8D2_9BACI</name>
<protein>
    <submittedName>
        <fullName evidence="4">AAA family ATPase</fullName>
    </submittedName>
</protein>
<feature type="domain" description="YhaN AAA" evidence="3">
    <location>
        <begin position="1"/>
        <end position="204"/>
    </location>
</feature>
<feature type="transmembrane region" description="Helical" evidence="2">
    <location>
        <begin position="466"/>
        <end position="484"/>
    </location>
</feature>
<dbReference type="Proteomes" id="UP001501459">
    <property type="component" value="Unassembled WGS sequence"/>
</dbReference>
<accession>A0ABN0Z8D2</accession>
<gene>
    <name evidence="4" type="ORF">GCM10008983_14140</name>
</gene>
<dbReference type="Pfam" id="PF13514">
    <property type="entry name" value="AAA_27"/>
    <property type="match status" value="1"/>
</dbReference>
<sequence>MHIKKAVIYGFGKWVDHTIDFTDESFVCMYGNNESGKTTVQQFLLFMLFGMPPQKRAGYKPKTSGKMGGRLTVHDADIGAFVIERLHDVSNGKAICYTSDGKEHDESWLQKQLKGMTKEIYQSIFSFSALDLLDIRNMHEEELGEVLLGIGMTGSNQIHTLEKKLDDQLNKLFKPFGKKPEINQQLASLDTLDHALKHYQKNEQDYRTSKESLHQLDNELILQQRRLDETRDAVFRLNQQRQALPILKDYHRLKNQHQTFPDGFSFPEDGIKRMEQVDEKLLPLKSECSVLQNNKDAYVTKRNDLQNDLYDETVYEQLAAFLEEKQTWLDRQKQIDEYAKTIQKSTWQINEELKQLDAGITMDDLSWLQLPFSAEKTWNQLKNEWDQVELTKATLNEEHRQLLKEQEYLHVQKETLQASLMTTEQEYDLQETVRQYYRQKQIQDDVTEQAKNWYQLKNRQKSQTNIWVIGGIVASALISIVALAIDRMLLLSAAGVILVASVGQWVLGKRSVLELDEMIASTNTDSISVTEEEKQEAEQLLKSNDDNKQEWSILQDKWRSNDMAFWKWEEKQSEWNHRNNRLQKQVAEQIRQYPFLKQIDLSHWPALFHSVKHVLDEQRHKKWQEQQCEELLQENRRYEEMIDQFFHDSEWITTNRSTMDQLTEMENILHEYRKSLSLIDQYNEWIADTEAKKNNIQEHMRLYEDELAHLLSIAGTDTKETFLAKGKQLQEKQECAMKIAELDDRLVQLLSGDDYETLIVNEPPDERALESAYERETDRISDIEHFMEQKRQERADVKAYLASLESSESYSDTLHRYTAEQEKFENMAEEWAVLKSAKAMLADTKRHYRQTYLQQVMEKTTHFFHLLTETSYCRIYPPEENKSFRVESCDGIRYDVHELSQGTIDQLYVSLRLGISDVMSREHRLPFIIDDAFVHFDPVRTKRIAELLSSVSNKQQVILFTCKPNVTEATANVTTIHGRIPLV</sequence>
<keyword evidence="5" id="KW-1185">Reference proteome</keyword>
<evidence type="ECO:0000313" key="4">
    <source>
        <dbReference type="EMBL" id="GAA0438380.1"/>
    </source>
</evidence>
<dbReference type="RefSeq" id="WP_343752059.1">
    <property type="nucleotide sequence ID" value="NZ_BAAADM010000035.1"/>
</dbReference>
<keyword evidence="1" id="KW-0175">Coiled coil</keyword>
<keyword evidence="2" id="KW-1133">Transmembrane helix</keyword>
<organism evidence="4 5">
    <name type="scientific">Lentibacillus halophilus</name>
    <dbReference type="NCBI Taxonomy" id="295065"/>
    <lineage>
        <taxon>Bacteria</taxon>
        <taxon>Bacillati</taxon>
        <taxon>Bacillota</taxon>
        <taxon>Bacilli</taxon>
        <taxon>Bacillales</taxon>
        <taxon>Bacillaceae</taxon>
        <taxon>Lentibacillus</taxon>
    </lineage>
</organism>
<keyword evidence="2" id="KW-0472">Membrane</keyword>
<reference evidence="4 5" key="1">
    <citation type="journal article" date="2019" name="Int. J. Syst. Evol. Microbiol.">
        <title>The Global Catalogue of Microorganisms (GCM) 10K type strain sequencing project: providing services to taxonomists for standard genome sequencing and annotation.</title>
        <authorList>
            <consortium name="The Broad Institute Genomics Platform"/>
            <consortium name="The Broad Institute Genome Sequencing Center for Infectious Disease"/>
            <person name="Wu L."/>
            <person name="Ma J."/>
        </authorList>
    </citation>
    <scope>NUCLEOTIDE SEQUENCE [LARGE SCALE GENOMIC DNA]</scope>
    <source>
        <strain evidence="4 5">JCM 12149</strain>
    </source>
</reference>
<evidence type="ECO:0000259" key="3">
    <source>
        <dbReference type="Pfam" id="PF13514"/>
    </source>
</evidence>